<dbReference type="PROSITE" id="PS50102">
    <property type="entry name" value="RRM"/>
    <property type="match status" value="1"/>
</dbReference>
<dbReference type="Gramene" id="LPERR06G08430.1">
    <property type="protein sequence ID" value="LPERR06G08430.1"/>
    <property type="gene ID" value="LPERR06G08430"/>
</dbReference>
<keyword evidence="1" id="KW-0694">RNA-binding</keyword>
<evidence type="ECO:0000259" key="2">
    <source>
        <dbReference type="PROSITE" id="PS50102"/>
    </source>
</evidence>
<name>A0A0D9WNW2_9ORYZ</name>
<dbReference type="PANTHER" id="PTHR45735">
    <property type="entry name" value="CLEAVAGE STIMULATION FACTOR SUBUNIT 2"/>
    <property type="match status" value="1"/>
</dbReference>
<dbReference type="InterPro" id="IPR000504">
    <property type="entry name" value="RRM_dom"/>
</dbReference>
<dbReference type="STRING" id="77586.A0A0D9WNW2"/>
<dbReference type="GO" id="GO:0003729">
    <property type="term" value="F:mRNA binding"/>
    <property type="evidence" value="ECO:0007669"/>
    <property type="project" value="TreeGrafter"/>
</dbReference>
<feature type="domain" description="RRM" evidence="2">
    <location>
        <begin position="2"/>
        <end position="89"/>
    </location>
</feature>
<dbReference type="Pfam" id="PF00076">
    <property type="entry name" value="RRM_1"/>
    <property type="match status" value="1"/>
</dbReference>
<evidence type="ECO:0000256" key="1">
    <source>
        <dbReference type="PROSITE-ProRule" id="PRU00176"/>
    </source>
</evidence>
<dbReference type="GO" id="GO:0005847">
    <property type="term" value="C:mRNA cleavage and polyadenylation specificity factor complex"/>
    <property type="evidence" value="ECO:0007669"/>
    <property type="project" value="TreeGrafter"/>
</dbReference>
<accession>A0A0D9WNW2</accession>
<keyword evidence="4" id="KW-1185">Reference proteome</keyword>
<dbReference type="HOGENOM" id="CLU_109125_0_0_1"/>
<dbReference type="InterPro" id="IPR035979">
    <property type="entry name" value="RBD_domain_sf"/>
</dbReference>
<dbReference type="SUPFAM" id="SSF54928">
    <property type="entry name" value="RNA-binding domain, RBD"/>
    <property type="match status" value="1"/>
</dbReference>
<organism evidence="3 4">
    <name type="scientific">Leersia perrieri</name>
    <dbReference type="NCBI Taxonomy" id="77586"/>
    <lineage>
        <taxon>Eukaryota</taxon>
        <taxon>Viridiplantae</taxon>
        <taxon>Streptophyta</taxon>
        <taxon>Embryophyta</taxon>
        <taxon>Tracheophyta</taxon>
        <taxon>Spermatophyta</taxon>
        <taxon>Magnoliopsida</taxon>
        <taxon>Liliopsida</taxon>
        <taxon>Poales</taxon>
        <taxon>Poaceae</taxon>
        <taxon>BOP clade</taxon>
        <taxon>Oryzoideae</taxon>
        <taxon>Oryzeae</taxon>
        <taxon>Oryzinae</taxon>
        <taxon>Leersia</taxon>
    </lineage>
</organism>
<proteinExistence type="predicted"/>
<dbReference type="EnsemblPlants" id="LPERR06G08430.1">
    <property type="protein sequence ID" value="LPERR06G08430.1"/>
    <property type="gene ID" value="LPERR06G08430"/>
</dbReference>
<reference evidence="3 4" key="1">
    <citation type="submission" date="2012-08" db="EMBL/GenBank/DDBJ databases">
        <title>Oryza genome evolution.</title>
        <authorList>
            <person name="Wing R.A."/>
        </authorList>
    </citation>
    <scope>NUCLEOTIDE SEQUENCE</scope>
</reference>
<evidence type="ECO:0000313" key="4">
    <source>
        <dbReference type="Proteomes" id="UP000032180"/>
    </source>
</evidence>
<reference evidence="4" key="2">
    <citation type="submission" date="2013-12" db="EMBL/GenBank/DDBJ databases">
        <authorList>
            <person name="Yu Y."/>
            <person name="Lee S."/>
            <person name="de Baynast K."/>
            <person name="Wissotski M."/>
            <person name="Liu L."/>
            <person name="Talag J."/>
            <person name="Goicoechea J."/>
            <person name="Angelova A."/>
            <person name="Jetty R."/>
            <person name="Kudrna D."/>
            <person name="Golser W."/>
            <person name="Rivera L."/>
            <person name="Zhang J."/>
            <person name="Wing R."/>
        </authorList>
    </citation>
    <scope>NUCLEOTIDE SEQUENCE</scope>
</reference>
<sequence>MTPQLIDQVARATTNCATRYHASEDELRSACELIGPVRSLRLAVDSATNKRKGHAFVEYADDETARSACRNLHGHFLRGRELRVALADRRRGVRRVGDHEPVGMEDAVHVASLVVNGRPLESVTRYLASRSRLQLRKMVSETTEVMKQRVPGMETVMEQAQHLLDMFAADEEEQARKKMKRASDEEQHAKLRKVVGVDGGVVKAAPRIVPCF</sequence>
<reference evidence="3" key="3">
    <citation type="submission" date="2015-04" db="UniProtKB">
        <authorList>
            <consortium name="EnsemblPlants"/>
        </authorList>
    </citation>
    <scope>IDENTIFICATION</scope>
</reference>
<dbReference type="eggNOG" id="KOG0108">
    <property type="taxonomic scope" value="Eukaryota"/>
</dbReference>
<dbReference type="PANTHER" id="PTHR45735:SF4">
    <property type="entry name" value="RRM DOMAIN-CONTAINING PROTEIN"/>
    <property type="match status" value="1"/>
</dbReference>
<dbReference type="Gene3D" id="3.30.70.330">
    <property type="match status" value="1"/>
</dbReference>
<evidence type="ECO:0000313" key="3">
    <source>
        <dbReference type="EnsemblPlants" id="LPERR06G08430.1"/>
    </source>
</evidence>
<dbReference type="InterPro" id="IPR012677">
    <property type="entry name" value="Nucleotide-bd_a/b_plait_sf"/>
</dbReference>
<dbReference type="SMART" id="SM00360">
    <property type="entry name" value="RRM"/>
    <property type="match status" value="1"/>
</dbReference>
<dbReference type="AlphaFoldDB" id="A0A0D9WNW2"/>
<protein>
    <recommendedName>
        <fullName evidence="2">RRM domain-containing protein</fullName>
    </recommendedName>
</protein>
<dbReference type="Proteomes" id="UP000032180">
    <property type="component" value="Chromosome 6"/>
</dbReference>